<sequence length="115" mass="13065">MSKDLVVYNGQSNCIDQLVVKYGNSLEVLSRETKLLLRITLSTYVLVQREYTSTEYPVSEAVEDALCQLVIPHNVPQDLYDVCFLLEGLTVDEAETILDALQYQLHWGNARTIIN</sequence>
<comment type="caution">
    <text evidence="1">The sequence shown here is derived from an EMBL/GenBank/DDBJ whole genome shotgun (WGS) entry which is preliminary data.</text>
</comment>
<evidence type="ECO:0000313" key="1">
    <source>
        <dbReference type="EMBL" id="MBD2255302.1"/>
    </source>
</evidence>
<dbReference type="Proteomes" id="UP000621307">
    <property type="component" value="Unassembled WGS sequence"/>
</dbReference>
<gene>
    <name evidence="1" type="ORF">H6G14_29235</name>
</gene>
<proteinExistence type="predicted"/>
<accession>A0ABR8BMG6</accession>
<evidence type="ECO:0000313" key="2">
    <source>
        <dbReference type="Proteomes" id="UP000621307"/>
    </source>
</evidence>
<protein>
    <submittedName>
        <fullName evidence="1">Uncharacterized protein</fullName>
    </submittedName>
</protein>
<reference evidence="1 2" key="1">
    <citation type="journal article" date="2020" name="ISME J.">
        <title>Comparative genomics reveals insights into cyanobacterial evolution and habitat adaptation.</title>
        <authorList>
            <person name="Chen M.Y."/>
            <person name="Teng W.K."/>
            <person name="Zhao L."/>
            <person name="Hu C.X."/>
            <person name="Zhou Y.K."/>
            <person name="Han B.P."/>
            <person name="Song L.R."/>
            <person name="Shu W.S."/>
        </authorList>
    </citation>
    <scope>NUCLEOTIDE SEQUENCE [LARGE SCALE GENOMIC DNA]</scope>
    <source>
        <strain evidence="1 2">FACHB-3921</strain>
    </source>
</reference>
<organism evidence="1 2">
    <name type="scientific">Nostoc parmelioides FACHB-3921</name>
    <dbReference type="NCBI Taxonomy" id="2692909"/>
    <lineage>
        <taxon>Bacteria</taxon>
        <taxon>Bacillati</taxon>
        <taxon>Cyanobacteriota</taxon>
        <taxon>Cyanophyceae</taxon>
        <taxon>Nostocales</taxon>
        <taxon>Nostocaceae</taxon>
        <taxon>Nostoc</taxon>
    </lineage>
</organism>
<keyword evidence="2" id="KW-1185">Reference proteome</keyword>
<name>A0ABR8BMG6_9NOSO</name>
<dbReference type="EMBL" id="JACJQL010000088">
    <property type="protein sequence ID" value="MBD2255302.1"/>
    <property type="molecule type" value="Genomic_DNA"/>
</dbReference>
<dbReference type="RefSeq" id="WP_190572087.1">
    <property type="nucleotide sequence ID" value="NZ_JACJQL010000088.1"/>
</dbReference>